<dbReference type="InterPro" id="IPR043502">
    <property type="entry name" value="DNA/RNA_pol_sf"/>
</dbReference>
<evidence type="ECO:0000259" key="6">
    <source>
        <dbReference type="PROSITE" id="PS50173"/>
    </source>
</evidence>
<dbReference type="Gene3D" id="3.30.1490.100">
    <property type="entry name" value="DNA polymerase, Y-family, little finger domain"/>
    <property type="match status" value="1"/>
</dbReference>
<keyword evidence="3" id="KW-0741">SOS mutagenesis</keyword>
<comment type="similarity">
    <text evidence="1">Belongs to the DNA polymerase type-Y family.</text>
</comment>
<sequence>MSMIGLVDCNSFYVSCERVFQPRLRGLPVGVMSNNDGCVIALSNELKAIGITMGTPAFEIQHMVRQGRIHLLSSNYELYGDMSQRVQSVLEEFSPGVEPYSIDEMFVCFGGFSREQLLEHARQLHDRVRQYTGIPVCVGVAPTRTLAKLANRAAKKIPAYRGVCILHPESRETQVLLKKIELGDVWGVGRRLVEHLAIIGIKSAWDLSQADPKRIRRQFSVTLERTALELRGIPCIEMNDFDEARQRIMTSRSFGKLTNDIGEIREAIRQHGQRGAEKLRRQKGLAKAVLVFLKTNPFRQDLPQYSPSLVLELPRPTDDSREILQAAGHALERIYRKGYLYQKGGVMLLDLINADRQQLSLLDTPQSDAERQRSAKLMDVMDELNARMGRGTVKLGTPSPGAAWHLRCATSRSDTQPAGTSYCRLLRSESAPAVAGAQLRRDAIFWRTRRNANSRASHAS</sequence>
<gene>
    <name evidence="7" type="primary">dinB_3</name>
    <name evidence="7" type="ORF">LOKO_02487</name>
</gene>
<dbReference type="PANTHER" id="PTHR11076">
    <property type="entry name" value="DNA REPAIR POLYMERASE UMUC / TRANSFERASE FAMILY MEMBER"/>
    <property type="match status" value="1"/>
</dbReference>
<dbReference type="InterPro" id="IPR017961">
    <property type="entry name" value="DNA_pol_Y-fam_little_finger"/>
</dbReference>
<proteinExistence type="inferred from homology"/>
<dbReference type="GO" id="GO:0006281">
    <property type="term" value="P:DNA repair"/>
    <property type="evidence" value="ECO:0007669"/>
    <property type="project" value="UniProtKB-KW"/>
</dbReference>
<dbReference type="Pfam" id="PF11799">
    <property type="entry name" value="IMS_C"/>
    <property type="match status" value="1"/>
</dbReference>
<dbReference type="GO" id="GO:0003887">
    <property type="term" value="F:DNA-directed DNA polymerase activity"/>
    <property type="evidence" value="ECO:0007669"/>
    <property type="project" value="UniProtKB-EC"/>
</dbReference>
<dbReference type="Gene3D" id="3.30.70.270">
    <property type="match status" value="1"/>
</dbReference>
<evidence type="ECO:0000256" key="3">
    <source>
        <dbReference type="ARBA" id="ARBA00023199"/>
    </source>
</evidence>
<keyword evidence="4" id="KW-0234">DNA repair</keyword>
<dbReference type="RefSeq" id="WP_335339186.1">
    <property type="nucleotide sequence ID" value="NZ_CP014226.1"/>
</dbReference>
<keyword evidence="7" id="KW-0548">Nucleotidyltransferase</keyword>
<dbReference type="GO" id="GO:0005829">
    <property type="term" value="C:cytosol"/>
    <property type="evidence" value="ECO:0007669"/>
    <property type="project" value="TreeGrafter"/>
</dbReference>
<keyword evidence="2" id="KW-0227">DNA damage</keyword>
<dbReference type="PROSITE" id="PS50173">
    <property type="entry name" value="UMUC"/>
    <property type="match status" value="1"/>
</dbReference>
<protein>
    <submittedName>
        <fullName evidence="7">DNA polymerase IV</fullName>
        <ecNumber evidence="7">2.7.7.7</ecNumber>
    </submittedName>
</protein>
<dbReference type="InterPro" id="IPR050116">
    <property type="entry name" value="DNA_polymerase-Y"/>
</dbReference>
<keyword evidence="7" id="KW-0808">Transferase</keyword>
<organism evidence="7 8">
    <name type="scientific">Halomonas chromatireducens</name>
    <dbReference type="NCBI Taxonomy" id="507626"/>
    <lineage>
        <taxon>Bacteria</taxon>
        <taxon>Pseudomonadati</taxon>
        <taxon>Pseudomonadota</taxon>
        <taxon>Gammaproteobacteria</taxon>
        <taxon>Oceanospirillales</taxon>
        <taxon>Halomonadaceae</taxon>
        <taxon>Halomonas</taxon>
    </lineage>
</organism>
<dbReference type="STRING" id="507626.LOKO_02487"/>
<dbReference type="InterPro" id="IPR036775">
    <property type="entry name" value="DNA_pol_Y-fam_lit_finger_sf"/>
</dbReference>
<dbReference type="InterPro" id="IPR001126">
    <property type="entry name" value="UmuC"/>
</dbReference>
<dbReference type="AlphaFoldDB" id="A0A120JW95"/>
<keyword evidence="5" id="KW-0742">SOS response</keyword>
<dbReference type="Pfam" id="PF13438">
    <property type="entry name" value="DUF4113"/>
    <property type="match status" value="1"/>
</dbReference>
<dbReference type="Gene3D" id="1.10.150.20">
    <property type="entry name" value="5' to 3' exonuclease, C-terminal subdomain"/>
    <property type="match status" value="1"/>
</dbReference>
<evidence type="ECO:0000256" key="5">
    <source>
        <dbReference type="ARBA" id="ARBA00023236"/>
    </source>
</evidence>
<dbReference type="EMBL" id="CP014226">
    <property type="protein sequence ID" value="AMD01547.1"/>
    <property type="molecule type" value="Genomic_DNA"/>
</dbReference>
<keyword evidence="8" id="KW-1185">Reference proteome</keyword>
<dbReference type="Gene3D" id="3.40.1170.60">
    <property type="match status" value="1"/>
</dbReference>
<dbReference type="Pfam" id="PF00817">
    <property type="entry name" value="IMS"/>
    <property type="match status" value="1"/>
</dbReference>
<dbReference type="SUPFAM" id="SSF56672">
    <property type="entry name" value="DNA/RNA polymerases"/>
    <property type="match status" value="1"/>
</dbReference>
<dbReference type="GO" id="GO:0003684">
    <property type="term" value="F:damaged DNA binding"/>
    <property type="evidence" value="ECO:0007669"/>
    <property type="project" value="InterPro"/>
</dbReference>
<reference evidence="7 8" key="1">
    <citation type="journal article" date="2016" name="Genome Announc.">
        <title>Draft Genome Sequence of 'Halomonas chromatireducens' Strain AGD 8-3, a Haloalkaliphilic Chromate- and Selenite-Reducing Gammaproteobacterium.</title>
        <authorList>
            <person name="Sharko F.S."/>
            <person name="Shapovalova A.A."/>
            <person name="Tsygankova S.V."/>
            <person name="Komova A.V."/>
            <person name="Boulygina E.S."/>
            <person name="Teslyuk A.B."/>
            <person name="Gotovtsev P.M."/>
            <person name="Namsaraev Z.B."/>
            <person name="Khijniak T.V."/>
            <person name="Nedoluzhko A.V."/>
            <person name="Vasilov R.G."/>
        </authorList>
    </citation>
    <scope>NUCLEOTIDE SEQUENCE [LARGE SCALE GENOMIC DNA]</scope>
    <source>
        <strain evidence="7 8">AGD 8-3</strain>
    </source>
</reference>
<evidence type="ECO:0000256" key="4">
    <source>
        <dbReference type="ARBA" id="ARBA00023204"/>
    </source>
</evidence>
<name>A0A120JW95_9GAMM</name>
<dbReference type="EC" id="2.7.7.7" evidence="7"/>
<dbReference type="KEGG" id="hco:LOKO_02487"/>
<dbReference type="GO" id="GO:0042276">
    <property type="term" value="P:error-prone translesion synthesis"/>
    <property type="evidence" value="ECO:0007669"/>
    <property type="project" value="TreeGrafter"/>
</dbReference>
<evidence type="ECO:0000256" key="2">
    <source>
        <dbReference type="ARBA" id="ARBA00022763"/>
    </source>
</evidence>
<dbReference type="PATRIC" id="fig|507626.3.peg.2485"/>
<reference evidence="7 8" key="2">
    <citation type="submission" date="2016-02" db="EMBL/GenBank/DDBJ databases">
        <authorList>
            <person name="Wen L."/>
            <person name="He K."/>
            <person name="Yang H."/>
        </authorList>
    </citation>
    <scope>NUCLEOTIDE SEQUENCE [LARGE SCALE GENOMIC DNA]</scope>
    <source>
        <strain evidence="7 8">AGD 8-3</strain>
    </source>
</reference>
<dbReference type="InterPro" id="IPR043128">
    <property type="entry name" value="Rev_trsase/Diguanyl_cyclase"/>
</dbReference>
<dbReference type="GO" id="GO:0009432">
    <property type="term" value="P:SOS response"/>
    <property type="evidence" value="ECO:0007669"/>
    <property type="project" value="UniProtKB-KW"/>
</dbReference>
<evidence type="ECO:0000313" key="8">
    <source>
        <dbReference type="Proteomes" id="UP000063387"/>
    </source>
</evidence>
<feature type="domain" description="UmuC" evidence="6">
    <location>
        <begin position="4"/>
        <end position="189"/>
    </location>
</feature>
<evidence type="ECO:0000313" key="7">
    <source>
        <dbReference type="EMBL" id="AMD01547.1"/>
    </source>
</evidence>
<dbReference type="Proteomes" id="UP000063387">
    <property type="component" value="Chromosome"/>
</dbReference>
<dbReference type="PANTHER" id="PTHR11076:SF34">
    <property type="entry name" value="PROTEIN UMUC"/>
    <property type="match status" value="1"/>
</dbReference>
<accession>A0A120JW95</accession>
<dbReference type="InterPro" id="IPR025188">
    <property type="entry name" value="DUF4113"/>
</dbReference>
<evidence type="ECO:0000256" key="1">
    <source>
        <dbReference type="ARBA" id="ARBA00010945"/>
    </source>
</evidence>
<dbReference type="CDD" id="cd01700">
    <property type="entry name" value="PolY_Pol_V_umuC"/>
    <property type="match status" value="1"/>
</dbReference>